<reference evidence="3" key="1">
    <citation type="journal article" date="2017" name="Nat. Microbiol.">
        <title>Global analysis of biosynthetic gene clusters reveals vast potential of secondary metabolite production in Penicillium species.</title>
        <authorList>
            <person name="Nielsen J.C."/>
            <person name="Grijseels S."/>
            <person name="Prigent S."/>
            <person name="Ji B."/>
            <person name="Dainat J."/>
            <person name="Nielsen K.F."/>
            <person name="Frisvad J.C."/>
            <person name="Workman M."/>
            <person name="Nielsen J."/>
        </authorList>
    </citation>
    <scope>NUCLEOTIDE SEQUENCE [LARGE SCALE GENOMIC DNA]</scope>
    <source>
        <strain evidence="3">IBT 31811</strain>
    </source>
</reference>
<dbReference type="InterPro" id="IPR043502">
    <property type="entry name" value="DNA/RNA_pol_sf"/>
</dbReference>
<dbReference type="PANTHER" id="PTHR24559">
    <property type="entry name" value="TRANSPOSON TY3-I GAG-POL POLYPROTEIN"/>
    <property type="match status" value="1"/>
</dbReference>
<dbReference type="Gene3D" id="3.10.10.10">
    <property type="entry name" value="HIV Type 1 Reverse Transcriptase, subunit A, domain 1"/>
    <property type="match status" value="1"/>
</dbReference>
<evidence type="ECO:0000313" key="2">
    <source>
        <dbReference type="EMBL" id="OQD64946.1"/>
    </source>
</evidence>
<keyword evidence="3" id="KW-1185">Reference proteome</keyword>
<dbReference type="AlphaFoldDB" id="A0A1V6NKH8"/>
<dbReference type="Proteomes" id="UP000191672">
    <property type="component" value="Unassembled WGS sequence"/>
</dbReference>
<dbReference type="InterPro" id="IPR000477">
    <property type="entry name" value="RT_dom"/>
</dbReference>
<comment type="caution">
    <text evidence="2">The sequence shown here is derived from an EMBL/GenBank/DDBJ whole genome shotgun (WGS) entry which is preliminary data.</text>
</comment>
<dbReference type="Gene3D" id="3.30.70.270">
    <property type="match status" value="1"/>
</dbReference>
<organism evidence="2 3">
    <name type="scientific">Penicillium antarcticum</name>
    <dbReference type="NCBI Taxonomy" id="416450"/>
    <lineage>
        <taxon>Eukaryota</taxon>
        <taxon>Fungi</taxon>
        <taxon>Dikarya</taxon>
        <taxon>Ascomycota</taxon>
        <taxon>Pezizomycotina</taxon>
        <taxon>Eurotiomycetes</taxon>
        <taxon>Eurotiomycetidae</taxon>
        <taxon>Eurotiales</taxon>
        <taxon>Aspergillaceae</taxon>
        <taxon>Penicillium</taxon>
    </lineage>
</organism>
<dbReference type="InterPro" id="IPR043128">
    <property type="entry name" value="Rev_trsase/Diguanyl_cyclase"/>
</dbReference>
<dbReference type="InterPro" id="IPR053134">
    <property type="entry name" value="RNA-dir_DNA_polymerase"/>
</dbReference>
<proteinExistence type="predicted"/>
<feature type="domain" description="Reverse transcriptase" evidence="1">
    <location>
        <begin position="176"/>
        <end position="355"/>
    </location>
</feature>
<feature type="non-terminal residue" evidence="2">
    <location>
        <position position="1"/>
    </location>
</feature>
<protein>
    <recommendedName>
        <fullName evidence="1">Reverse transcriptase domain-containing protein</fullName>
    </recommendedName>
</protein>
<dbReference type="CDD" id="cd01647">
    <property type="entry name" value="RT_LTR"/>
    <property type="match status" value="1"/>
</dbReference>
<dbReference type="PANTHER" id="PTHR24559:SF440">
    <property type="entry name" value="RIBONUCLEASE H"/>
    <property type="match status" value="1"/>
</dbReference>
<feature type="non-terminal residue" evidence="2">
    <location>
        <position position="358"/>
    </location>
</feature>
<dbReference type="SUPFAM" id="SSF56672">
    <property type="entry name" value="DNA/RNA polymerases"/>
    <property type="match status" value="1"/>
</dbReference>
<sequence length="358" mass="40975">VLVDSGAEASFVNQKWAKQHLLDSEAIPRTVRAINEQTVRLFGAHELLLEMTDSAGTIREDPVTCEAVEIQGISAAVYYNEAALGAFVIAVYPRPSDKDGLVPFFHTVIDDGETIPEAYRDFEDIFSEEGADKLPQSTHLDHAIELEEGAQPPHQPIYPLSPNELGVLRNYIDEMLAKEWIRPSQSPAGAPIIFVKKKDRSLRLCVDYRGLNNITIKNRYPLPLVSETMDRLSGAKIFTQLDLRDAYHRIRIKEGDEWKTAFRTRYGHFEYTVMPFGLANTPATFQAYINRALCDLLDQFCVVYLDDILIFSQNEEEHVEHVREVFRRLRTYRLYAKRSKCRFHTDSVTFLGFVITLE</sequence>
<name>A0A1V6NKH8_9EURO</name>
<dbReference type="PROSITE" id="PS50878">
    <property type="entry name" value="RT_POL"/>
    <property type="match status" value="1"/>
</dbReference>
<dbReference type="Pfam" id="PF00078">
    <property type="entry name" value="RVT_1"/>
    <property type="match status" value="1"/>
</dbReference>
<evidence type="ECO:0000259" key="1">
    <source>
        <dbReference type="PROSITE" id="PS50878"/>
    </source>
</evidence>
<dbReference type="EMBL" id="MDYN01000409">
    <property type="protein sequence ID" value="OQD64946.1"/>
    <property type="molecule type" value="Genomic_DNA"/>
</dbReference>
<evidence type="ECO:0000313" key="3">
    <source>
        <dbReference type="Proteomes" id="UP000191672"/>
    </source>
</evidence>
<dbReference type="STRING" id="416450.A0A1V6NKH8"/>
<accession>A0A1V6NKH8</accession>
<gene>
    <name evidence="2" type="ORF">PENANT_c409G07288</name>
</gene>